<dbReference type="InterPro" id="IPR007803">
    <property type="entry name" value="Asp/Arg/Pro-Hydrxlase"/>
</dbReference>
<dbReference type="GO" id="GO:0062101">
    <property type="term" value="F:peptidyl-aspartic acid 3-dioxygenase activity"/>
    <property type="evidence" value="ECO:0007669"/>
    <property type="project" value="InterPro"/>
</dbReference>
<feature type="domain" description="Aspartyl/asparaginy/proline hydroxylase" evidence="3">
    <location>
        <begin position="107"/>
        <end position="270"/>
    </location>
</feature>
<dbReference type="PANTHER" id="PTHR12366">
    <property type="entry name" value="ASPARTYL/ASPARAGINYL BETA-HYDROXYLASE"/>
    <property type="match status" value="1"/>
</dbReference>
<dbReference type="EMBL" id="CAMXCT030006569">
    <property type="protein sequence ID" value="CAL4803486.1"/>
    <property type="molecule type" value="Genomic_DNA"/>
</dbReference>
<dbReference type="EMBL" id="CAMXCT010006569">
    <property type="protein sequence ID" value="CAI4016174.1"/>
    <property type="molecule type" value="Genomic_DNA"/>
</dbReference>
<dbReference type="PANTHER" id="PTHR12366:SF32">
    <property type="entry name" value="ASPARTATE BETA-HYDROXYLASE ISOFORM X1"/>
    <property type="match status" value="1"/>
</dbReference>
<evidence type="ECO:0000313" key="6">
    <source>
        <dbReference type="EMBL" id="CAL4803486.1"/>
    </source>
</evidence>
<dbReference type="Pfam" id="PF05118">
    <property type="entry name" value="Asp_Arg_Hydrox"/>
    <property type="match status" value="1"/>
</dbReference>
<name>A0A9P1DV01_9DINO</name>
<evidence type="ECO:0000256" key="2">
    <source>
        <dbReference type="SAM" id="MobiDB-lite"/>
    </source>
</evidence>
<dbReference type="Gene3D" id="2.60.120.330">
    <property type="entry name" value="B-lactam Antibiotic, Isopenicillin N Synthase, Chain"/>
    <property type="match status" value="1"/>
</dbReference>
<gene>
    <name evidence="4" type="ORF">C1SCF055_LOCUS40934</name>
</gene>
<reference evidence="5" key="2">
    <citation type="submission" date="2024-04" db="EMBL/GenBank/DDBJ databases">
        <authorList>
            <person name="Chen Y."/>
            <person name="Shah S."/>
            <person name="Dougan E. K."/>
            <person name="Thang M."/>
            <person name="Chan C."/>
        </authorList>
    </citation>
    <scope>NUCLEOTIDE SEQUENCE [LARGE SCALE GENOMIC DNA]</scope>
</reference>
<protein>
    <submittedName>
        <fullName evidence="6">Aspartyl/asparaginyl beta-hydroxylase (Aspartat e beta-hydroxylase) (ASP beta-hydroxylase) (Peptide-aspartate beta-dioxygenase)</fullName>
    </submittedName>
</protein>
<dbReference type="AlphaFoldDB" id="A0A9P1DV01"/>
<organism evidence="4">
    <name type="scientific">Cladocopium goreaui</name>
    <dbReference type="NCBI Taxonomy" id="2562237"/>
    <lineage>
        <taxon>Eukaryota</taxon>
        <taxon>Sar</taxon>
        <taxon>Alveolata</taxon>
        <taxon>Dinophyceae</taxon>
        <taxon>Suessiales</taxon>
        <taxon>Symbiodiniaceae</taxon>
        <taxon>Cladocopium</taxon>
    </lineage>
</organism>
<comment type="caution">
    <text evidence="4">The sequence shown here is derived from an EMBL/GenBank/DDBJ whole genome shotgun (WGS) entry which is preliminary data.</text>
</comment>
<evidence type="ECO:0000256" key="1">
    <source>
        <dbReference type="ARBA" id="ARBA00007730"/>
    </source>
</evidence>
<evidence type="ECO:0000313" key="7">
    <source>
        <dbReference type="Proteomes" id="UP001152797"/>
    </source>
</evidence>
<dbReference type="Proteomes" id="UP001152797">
    <property type="component" value="Unassembled WGS sequence"/>
</dbReference>
<dbReference type="GO" id="GO:0005783">
    <property type="term" value="C:endoplasmic reticulum"/>
    <property type="evidence" value="ECO:0007669"/>
    <property type="project" value="TreeGrafter"/>
</dbReference>
<sequence>MAHEPACVIRYADGDEEEWPIEPELLAAARVSSRSAARPLQRPSYLFEGLRAQPFWPFETFPKVVALLEACAPDLSEEVQTLLEDELSDSSEESGTSLSRTQEAKRRKTTKADEKAESSSPWQQQGEGLHQGVWLKLEIWAKGGLVSSAKAVPRASAAISAAMATGEAMAFAPGRAALSYMMCGVDVSPHCGPTNHRLRLHLPLLLPKKASRSAGLTVAGEARDWELHKCLIFDDSFEHEVKLPTFTEPEVRDSLLDETRVVLLLDLWHPDAGFLKETAESRALPRAKELSDKRLQSR</sequence>
<feature type="region of interest" description="Disordered" evidence="2">
    <location>
        <begin position="82"/>
        <end position="127"/>
    </location>
</feature>
<evidence type="ECO:0000313" key="5">
    <source>
        <dbReference type="EMBL" id="CAL1169549.1"/>
    </source>
</evidence>
<dbReference type="OrthoDB" id="421971at2759"/>
<dbReference type="InterPro" id="IPR039038">
    <property type="entry name" value="ASPH"/>
</dbReference>
<dbReference type="InterPro" id="IPR027443">
    <property type="entry name" value="IPNS-like_sf"/>
</dbReference>
<reference evidence="4" key="1">
    <citation type="submission" date="2022-10" db="EMBL/GenBank/DDBJ databases">
        <authorList>
            <person name="Chen Y."/>
            <person name="Dougan E. K."/>
            <person name="Chan C."/>
            <person name="Rhodes N."/>
            <person name="Thang M."/>
        </authorList>
    </citation>
    <scope>NUCLEOTIDE SEQUENCE</scope>
</reference>
<comment type="similarity">
    <text evidence="1">Belongs to the aspartyl/asparaginyl beta-hydroxylase family.</text>
</comment>
<evidence type="ECO:0000313" key="4">
    <source>
        <dbReference type="EMBL" id="CAI4016174.1"/>
    </source>
</evidence>
<evidence type="ECO:0000259" key="3">
    <source>
        <dbReference type="Pfam" id="PF05118"/>
    </source>
</evidence>
<dbReference type="EMBL" id="CAMXCT020006569">
    <property type="protein sequence ID" value="CAL1169549.1"/>
    <property type="molecule type" value="Genomic_DNA"/>
</dbReference>
<keyword evidence="7" id="KW-1185">Reference proteome</keyword>
<feature type="compositionally biased region" description="Acidic residues" evidence="2">
    <location>
        <begin position="83"/>
        <end position="92"/>
    </location>
</feature>
<proteinExistence type="inferred from homology"/>
<accession>A0A9P1DV01</accession>